<name>A0ABQ8CFY0_BRANA</name>
<organism evidence="1 2">
    <name type="scientific">Brassica napus</name>
    <name type="common">Rape</name>
    <dbReference type="NCBI Taxonomy" id="3708"/>
    <lineage>
        <taxon>Eukaryota</taxon>
        <taxon>Viridiplantae</taxon>
        <taxon>Streptophyta</taxon>
        <taxon>Embryophyta</taxon>
        <taxon>Tracheophyta</taxon>
        <taxon>Spermatophyta</taxon>
        <taxon>Magnoliopsida</taxon>
        <taxon>eudicotyledons</taxon>
        <taxon>Gunneridae</taxon>
        <taxon>Pentapetalae</taxon>
        <taxon>rosids</taxon>
        <taxon>malvids</taxon>
        <taxon>Brassicales</taxon>
        <taxon>Brassicaceae</taxon>
        <taxon>Brassiceae</taxon>
        <taxon>Brassica</taxon>
    </lineage>
</organism>
<evidence type="ECO:0000313" key="2">
    <source>
        <dbReference type="Proteomes" id="UP000824890"/>
    </source>
</evidence>
<dbReference type="Proteomes" id="UP000824890">
    <property type="component" value="Unassembled WGS sequence"/>
</dbReference>
<dbReference type="EMBL" id="JAGKQM010000008">
    <property type="protein sequence ID" value="KAH0916004.1"/>
    <property type="molecule type" value="Genomic_DNA"/>
</dbReference>
<sequence length="53" mass="6168">MNLDASMQHPFELWNWTHSNQQSADPPLVFVPCMKTVKAFGMWLATTMMFRGH</sequence>
<accession>A0ABQ8CFY0</accession>
<reference evidence="1 2" key="1">
    <citation type="submission" date="2021-05" db="EMBL/GenBank/DDBJ databases">
        <title>Genome Assembly of Synthetic Allotetraploid Brassica napus Reveals Homoeologous Exchanges between Subgenomes.</title>
        <authorList>
            <person name="Davis J.T."/>
        </authorList>
    </citation>
    <scope>NUCLEOTIDE SEQUENCE [LARGE SCALE GENOMIC DNA]</scope>
    <source>
        <strain evidence="2">cv. Da-Ae</strain>
        <tissue evidence="1">Seedling</tissue>
    </source>
</reference>
<evidence type="ECO:0000313" key="1">
    <source>
        <dbReference type="EMBL" id="KAH0916004.1"/>
    </source>
</evidence>
<gene>
    <name evidence="1" type="ORF">HID58_030450</name>
</gene>
<proteinExistence type="predicted"/>
<protein>
    <submittedName>
        <fullName evidence="1">Uncharacterized protein</fullName>
    </submittedName>
</protein>
<comment type="caution">
    <text evidence="1">The sequence shown here is derived from an EMBL/GenBank/DDBJ whole genome shotgun (WGS) entry which is preliminary data.</text>
</comment>
<keyword evidence="2" id="KW-1185">Reference proteome</keyword>